<dbReference type="InterPro" id="IPR018047">
    <property type="entry name" value="Ammonium_transpt_CS"/>
</dbReference>
<dbReference type="AlphaFoldDB" id="A0A223HVE3"/>
<gene>
    <name evidence="9" type="ORF">Thert_00214</name>
</gene>
<dbReference type="InterPro" id="IPR029020">
    <property type="entry name" value="Ammonium/urea_transptr"/>
</dbReference>
<feature type="transmembrane region" description="Helical" evidence="8">
    <location>
        <begin position="310"/>
        <end position="332"/>
    </location>
</feature>
<keyword evidence="6 8" id="KW-0472">Membrane</keyword>
<comment type="subcellular location">
    <subcellularLocation>
        <location evidence="8">Cell membrane</location>
        <topology evidence="8">Multi-pass membrane protein</topology>
    </subcellularLocation>
    <subcellularLocation>
        <location evidence="1">Membrane</location>
        <topology evidence="1">Multi-pass membrane protein</topology>
    </subcellularLocation>
</comment>
<proteinExistence type="inferred from homology"/>
<evidence type="ECO:0000256" key="8">
    <source>
        <dbReference type="RuleBase" id="RU362002"/>
    </source>
</evidence>
<evidence type="ECO:0000256" key="5">
    <source>
        <dbReference type="ARBA" id="ARBA00022989"/>
    </source>
</evidence>
<dbReference type="Pfam" id="PF00909">
    <property type="entry name" value="Ammonium_transp"/>
    <property type="match status" value="1"/>
</dbReference>
<feature type="transmembrane region" description="Helical" evidence="8">
    <location>
        <begin position="102"/>
        <end position="123"/>
    </location>
</feature>
<feature type="transmembrane region" description="Helical" evidence="8">
    <location>
        <begin position="197"/>
        <end position="219"/>
    </location>
</feature>
<evidence type="ECO:0000313" key="10">
    <source>
        <dbReference type="Proteomes" id="UP000214975"/>
    </source>
</evidence>
<dbReference type="RefSeq" id="WP_094396706.1">
    <property type="nucleotide sequence ID" value="NZ_CP016893.1"/>
</dbReference>
<feature type="transmembrane region" description="Helical" evidence="8">
    <location>
        <begin position="443"/>
        <end position="465"/>
    </location>
</feature>
<dbReference type="GO" id="GO:0097272">
    <property type="term" value="P:ammonium homeostasis"/>
    <property type="evidence" value="ECO:0007669"/>
    <property type="project" value="TreeGrafter"/>
</dbReference>
<evidence type="ECO:0000256" key="1">
    <source>
        <dbReference type="ARBA" id="ARBA00004141"/>
    </source>
</evidence>
<sequence>MKKKVIIGIVLAILLATVVGFAYAAGGDPTGANLGTAKDIASAVAGKPTLDEVATQVAKNKLGINFVWVMLTAFLIFFFQAGFALVETGFTQAKNAMHTMAMNLMVFLVGTVGFFLTGFAFMMGGSGSFSSLGGTAPLNHALSIGGWNLLGLNGFFLSSGGTYDVGVYALFFFEMVFMDTTVTIPTGAMAERVKFSAIVIGSFFVSMVYYPIYGGWVWGGGWLSQLGAKLGLGNGVIDFAGSGVVHAMGGMMALAGAMVIGPRIGKFKKDGTPVAIPGHDIPMAILGTIILFFGWFAFNAGSTLNGTDLRLAVVATNTMIAGAVGGLVAMLYMWIKYGKPDPSMMCNGALAGLVAITAPCAFVNGISAFIIGAVAGILVCVSVAFVENKLKVDDPVGAFSVHGVNGLWGILSVGIFADGTYGAGLNGVQGAVTGILYGSTGQLWAQLIDIAVIIIYGFGLSYLFYKALDAIMGIRVKPEDEIAGLDLPEMGVLAYPDFQLTPVVYSDGVLEKNMKSPEVIDDTGISKGVK</sequence>
<reference evidence="9 10" key="1">
    <citation type="submission" date="2016-08" db="EMBL/GenBank/DDBJ databases">
        <title>A novel genetic cassette of butanologenic Thermoanaerobacterium thermosaccharolyticum that directly convert cellulose to butanol.</title>
        <authorList>
            <person name="Li T."/>
            <person name="He J."/>
        </authorList>
    </citation>
    <scope>NUCLEOTIDE SEQUENCE [LARGE SCALE GENOMIC DNA]</scope>
    <source>
        <strain evidence="9 10">TG57</strain>
    </source>
</reference>
<protein>
    <recommendedName>
        <fullName evidence="8">Ammonium transporter</fullName>
    </recommendedName>
</protein>
<dbReference type="SUPFAM" id="SSF111352">
    <property type="entry name" value="Ammonium transporter"/>
    <property type="match status" value="1"/>
</dbReference>
<feature type="transmembrane region" description="Helical" evidence="8">
    <location>
        <begin position="368"/>
        <end position="386"/>
    </location>
</feature>
<dbReference type="InterPro" id="IPR024041">
    <property type="entry name" value="NH4_transpt_AmtB-like_dom"/>
</dbReference>
<organism evidence="9 10">
    <name type="scientific">Thermoanaerobacterium thermosaccharolyticum</name>
    <name type="common">Clostridium thermosaccharolyticum</name>
    <dbReference type="NCBI Taxonomy" id="1517"/>
    <lineage>
        <taxon>Bacteria</taxon>
        <taxon>Bacillati</taxon>
        <taxon>Bacillota</taxon>
        <taxon>Clostridia</taxon>
        <taxon>Thermoanaerobacterales</taxon>
        <taxon>Thermoanaerobacteraceae</taxon>
        <taxon>Thermoanaerobacterium</taxon>
    </lineage>
</organism>
<keyword evidence="5 8" id="KW-1133">Transmembrane helix</keyword>
<feature type="transmembrane region" description="Helical" evidence="8">
    <location>
        <begin position="165"/>
        <end position="185"/>
    </location>
</feature>
<feature type="transmembrane region" description="Helical" evidence="8">
    <location>
        <begin position="398"/>
        <end position="417"/>
    </location>
</feature>
<keyword evidence="4 8" id="KW-0812">Transmembrane</keyword>
<dbReference type="NCBIfam" id="TIGR00836">
    <property type="entry name" value="amt"/>
    <property type="match status" value="1"/>
</dbReference>
<evidence type="ECO:0000256" key="6">
    <source>
        <dbReference type="ARBA" id="ARBA00023136"/>
    </source>
</evidence>
<dbReference type="Proteomes" id="UP000214975">
    <property type="component" value="Chromosome"/>
</dbReference>
<comment type="similarity">
    <text evidence="2 8">Belongs to the ammonia transporter channel (TC 1.A.11.2) family.</text>
</comment>
<dbReference type="InterPro" id="IPR001905">
    <property type="entry name" value="Ammonium_transpt"/>
</dbReference>
<dbReference type="PANTHER" id="PTHR11730:SF6">
    <property type="entry name" value="AMMONIUM TRANSPORTER"/>
    <property type="match status" value="1"/>
</dbReference>
<accession>A0A223HVE3</accession>
<dbReference type="EMBL" id="CP016893">
    <property type="protein sequence ID" value="AST56450.1"/>
    <property type="molecule type" value="Genomic_DNA"/>
</dbReference>
<evidence type="ECO:0000256" key="3">
    <source>
        <dbReference type="ARBA" id="ARBA00022448"/>
    </source>
</evidence>
<feature type="transmembrane region" description="Helical" evidence="8">
    <location>
        <begin position="66"/>
        <end position="90"/>
    </location>
</feature>
<evidence type="ECO:0000256" key="7">
    <source>
        <dbReference type="ARBA" id="ARBA00023177"/>
    </source>
</evidence>
<evidence type="ECO:0000313" key="9">
    <source>
        <dbReference type="EMBL" id="AST56450.1"/>
    </source>
</evidence>
<dbReference type="GO" id="GO:0008519">
    <property type="term" value="F:ammonium channel activity"/>
    <property type="evidence" value="ECO:0007669"/>
    <property type="project" value="InterPro"/>
</dbReference>
<dbReference type="GO" id="GO:0005886">
    <property type="term" value="C:plasma membrane"/>
    <property type="evidence" value="ECO:0007669"/>
    <property type="project" value="UniProtKB-SubCell"/>
</dbReference>
<evidence type="ECO:0000256" key="2">
    <source>
        <dbReference type="ARBA" id="ARBA00005887"/>
    </source>
</evidence>
<keyword evidence="3 8" id="KW-0813">Transport</keyword>
<dbReference type="PANTHER" id="PTHR11730">
    <property type="entry name" value="AMMONIUM TRANSPORTER"/>
    <property type="match status" value="1"/>
</dbReference>
<dbReference type="Gene3D" id="1.10.3430.10">
    <property type="entry name" value="Ammonium transporter AmtB like domains"/>
    <property type="match status" value="1"/>
</dbReference>
<keyword evidence="7 8" id="KW-0924">Ammonia transport</keyword>
<feature type="transmembrane region" description="Helical" evidence="8">
    <location>
        <begin position="281"/>
        <end position="298"/>
    </location>
</feature>
<feature type="transmembrane region" description="Helical" evidence="8">
    <location>
        <begin position="239"/>
        <end position="260"/>
    </location>
</feature>
<name>A0A223HVE3_THETR</name>
<dbReference type="PROSITE" id="PS01219">
    <property type="entry name" value="AMMONIUM_TRANSP"/>
    <property type="match status" value="1"/>
</dbReference>
<evidence type="ECO:0000256" key="4">
    <source>
        <dbReference type="ARBA" id="ARBA00022692"/>
    </source>
</evidence>